<comment type="caution">
    <text evidence="1">The sequence shown here is derived from an EMBL/GenBank/DDBJ whole genome shotgun (WGS) entry which is preliminary data.</text>
</comment>
<dbReference type="AlphaFoldDB" id="A0A9N9BQL3"/>
<dbReference type="EMBL" id="CAJVPJ010001042">
    <property type="protein sequence ID" value="CAG8572388.1"/>
    <property type="molecule type" value="Genomic_DNA"/>
</dbReference>
<evidence type="ECO:0000313" key="2">
    <source>
        <dbReference type="Proteomes" id="UP000789572"/>
    </source>
</evidence>
<reference evidence="1" key="1">
    <citation type="submission" date="2021-06" db="EMBL/GenBank/DDBJ databases">
        <authorList>
            <person name="Kallberg Y."/>
            <person name="Tangrot J."/>
            <person name="Rosling A."/>
        </authorList>
    </citation>
    <scope>NUCLEOTIDE SEQUENCE</scope>
    <source>
        <strain evidence="1">IA702</strain>
    </source>
</reference>
<dbReference type="Proteomes" id="UP000789572">
    <property type="component" value="Unassembled WGS sequence"/>
</dbReference>
<name>A0A9N9BQL3_9GLOM</name>
<gene>
    <name evidence="1" type="ORF">POCULU_LOCUS6063</name>
</gene>
<proteinExistence type="predicted"/>
<accession>A0A9N9BQL3</accession>
<sequence>MPIIKLLAGRPWIDGRGDNYDGACAFNMISPDFDAYLNEHDKIRGLVDPTYVVADPISQIQLMCGSLMVVAGWPKPNI</sequence>
<keyword evidence="2" id="KW-1185">Reference proteome</keyword>
<organism evidence="1 2">
    <name type="scientific">Paraglomus occultum</name>
    <dbReference type="NCBI Taxonomy" id="144539"/>
    <lineage>
        <taxon>Eukaryota</taxon>
        <taxon>Fungi</taxon>
        <taxon>Fungi incertae sedis</taxon>
        <taxon>Mucoromycota</taxon>
        <taxon>Glomeromycotina</taxon>
        <taxon>Glomeromycetes</taxon>
        <taxon>Paraglomerales</taxon>
        <taxon>Paraglomeraceae</taxon>
        <taxon>Paraglomus</taxon>
    </lineage>
</organism>
<evidence type="ECO:0000313" key="1">
    <source>
        <dbReference type="EMBL" id="CAG8572388.1"/>
    </source>
</evidence>
<protein>
    <submittedName>
        <fullName evidence="1">4204_t:CDS:1</fullName>
    </submittedName>
</protein>
<dbReference type="OrthoDB" id="2368109at2759"/>